<protein>
    <recommendedName>
        <fullName evidence="4">SET domain-containing protein</fullName>
    </recommendedName>
</protein>
<evidence type="ECO:0008006" key="4">
    <source>
        <dbReference type="Google" id="ProtNLM"/>
    </source>
</evidence>
<gene>
    <name evidence="2" type="ORF">ABB37_06011</name>
</gene>
<dbReference type="RefSeq" id="XP_015657386.1">
    <property type="nucleotide sequence ID" value="XM_015804252.1"/>
</dbReference>
<keyword evidence="3" id="KW-1185">Reference proteome</keyword>
<dbReference type="GO" id="GO:0016279">
    <property type="term" value="F:protein-lysine N-methyltransferase activity"/>
    <property type="evidence" value="ECO:0007669"/>
    <property type="project" value="TreeGrafter"/>
</dbReference>
<dbReference type="PANTHER" id="PTHR13271:SF136">
    <property type="entry name" value="SET DOMAIN-CONTAINING PROTEIN"/>
    <property type="match status" value="1"/>
</dbReference>
<dbReference type="EMBL" id="LGTL01000012">
    <property type="protein sequence ID" value="KPA78947.1"/>
    <property type="molecule type" value="Genomic_DNA"/>
</dbReference>
<feature type="compositionally biased region" description="Polar residues" evidence="1">
    <location>
        <begin position="138"/>
        <end position="147"/>
    </location>
</feature>
<comment type="caution">
    <text evidence="2">The sequence shown here is derived from an EMBL/GenBank/DDBJ whole genome shotgun (WGS) entry which is preliminary data.</text>
</comment>
<dbReference type="OMA" id="CYSVAYT"/>
<accession>A0A0M9FZ81</accession>
<feature type="region of interest" description="Disordered" evidence="1">
    <location>
        <begin position="77"/>
        <end position="162"/>
    </location>
</feature>
<dbReference type="InterPro" id="IPR046341">
    <property type="entry name" value="SET_dom_sf"/>
</dbReference>
<dbReference type="PANTHER" id="PTHR13271">
    <property type="entry name" value="UNCHARACTERIZED PUTATIVE METHYLTRANSFERASE"/>
    <property type="match status" value="1"/>
</dbReference>
<dbReference type="OrthoDB" id="272966at2759"/>
<evidence type="ECO:0000256" key="1">
    <source>
        <dbReference type="SAM" id="MobiDB-lite"/>
    </source>
</evidence>
<feature type="compositionally biased region" description="Basic and acidic residues" evidence="1">
    <location>
        <begin position="637"/>
        <end position="649"/>
    </location>
</feature>
<sequence>MRKLTSKTRPGWVAAQMRHCSSSEKSSSRSGTTASSSTAPHPSPSSSKTTDAATFQKAPLHPVHAENDDIANRVAAGRSPHLNTAYQSKWRRTAAASTTTDGGPHRSPRQRVRQTQSSKRRATTFADDTGAGASAADNRSSTATTNLPMVHPGAELPPLPQGRLTEKRVGKFSFVSDPSERASRDFYGHEVPNNTPKARLPMWASSLTAPSLGKVRLVPETWTSQDARGTIDAVTTAKFVAWLTDTVLPAGAALREQLNTSVLLDLRRATARGVYARRTFSKGEVVLTIPVSTASSAPTSAAAATALGQTSWNTPWLTLNSEVLAAHSTGARRRPGLPDYEAIKQVLSVRRSSFDPIPHPMFIDQVHAALLLACEKADGPSSPLHPYIQLLPAEELFDDERIKELHLGVLDPPTHMEYTEHRSRFQHYLRELHKAWWKSYENAVTALQGQTQQVSEGAATSPTSAASSLGYNATLPLTSSKVVIVGAERTAAVTAADVSTRPTDIPEHRTAVDVIPNTSLPSLLPPPSLEDVEWAFRVVLSRQKMLPHLRVDRQAFERVQQESAEGDELDGFGRALMKCKYALYQHVLRAVDADRLHVNEVDPSSIPTVVPLLDMLSHPPSGVGNVRYSVEEVQRQPVKEGGTRNDGAFDKATSSTAAVDDDSHPCRTFQVVVRAAENIDEDEELTVAYTKCYSVAYTLYRYGFLPLSRREDDTAALLMANGMDGRLQPTRRALRATAAPLTQKWWASLISR</sequence>
<dbReference type="Gene3D" id="3.90.1410.10">
    <property type="entry name" value="set domain protein methyltransferase, domain 1"/>
    <property type="match status" value="1"/>
</dbReference>
<proteinExistence type="predicted"/>
<evidence type="ECO:0000313" key="2">
    <source>
        <dbReference type="EMBL" id="KPA78947.1"/>
    </source>
</evidence>
<evidence type="ECO:0000313" key="3">
    <source>
        <dbReference type="Proteomes" id="UP000037923"/>
    </source>
</evidence>
<name>A0A0M9FZ81_LEPPY</name>
<feature type="compositionally biased region" description="Low complexity" evidence="1">
    <location>
        <begin position="23"/>
        <end position="50"/>
    </location>
</feature>
<dbReference type="VEuPathDB" id="TriTrypDB:LpyrH10_12_1890"/>
<dbReference type="SUPFAM" id="SSF82199">
    <property type="entry name" value="SET domain"/>
    <property type="match status" value="2"/>
</dbReference>
<organism evidence="2 3">
    <name type="scientific">Leptomonas pyrrhocoris</name>
    <name type="common">Firebug parasite</name>
    <dbReference type="NCBI Taxonomy" id="157538"/>
    <lineage>
        <taxon>Eukaryota</taxon>
        <taxon>Discoba</taxon>
        <taxon>Euglenozoa</taxon>
        <taxon>Kinetoplastea</taxon>
        <taxon>Metakinetoplastina</taxon>
        <taxon>Trypanosomatida</taxon>
        <taxon>Trypanosomatidae</taxon>
        <taxon>Leishmaniinae</taxon>
        <taxon>Leptomonas</taxon>
    </lineage>
</organism>
<feature type="compositionally biased region" description="Basic residues" evidence="1">
    <location>
        <begin position="106"/>
        <end position="122"/>
    </location>
</feature>
<dbReference type="Proteomes" id="UP000037923">
    <property type="component" value="Unassembled WGS sequence"/>
</dbReference>
<dbReference type="AlphaFoldDB" id="A0A0M9FZ81"/>
<dbReference type="GeneID" id="26906301"/>
<reference evidence="2 3" key="1">
    <citation type="submission" date="2015-07" db="EMBL/GenBank/DDBJ databases">
        <title>High-quality genome of monoxenous trypanosomatid Leptomonas pyrrhocoris.</title>
        <authorList>
            <person name="Flegontov P."/>
            <person name="Butenko A."/>
            <person name="Firsov S."/>
            <person name="Vlcek C."/>
            <person name="Logacheva M.D."/>
            <person name="Field M."/>
            <person name="Filatov D."/>
            <person name="Flegontova O."/>
            <person name="Gerasimov E."/>
            <person name="Jackson A.P."/>
            <person name="Kelly S."/>
            <person name="Opperdoes F."/>
            <person name="O'Reilly A."/>
            <person name="Votypka J."/>
            <person name="Yurchenko V."/>
            <person name="Lukes J."/>
        </authorList>
    </citation>
    <scope>NUCLEOTIDE SEQUENCE [LARGE SCALE GENOMIC DNA]</scope>
    <source>
        <strain evidence="2">H10</strain>
    </source>
</reference>
<feature type="region of interest" description="Disordered" evidence="1">
    <location>
        <begin position="637"/>
        <end position="662"/>
    </location>
</feature>
<feature type="compositionally biased region" description="Low complexity" evidence="1">
    <location>
        <begin position="123"/>
        <end position="137"/>
    </location>
</feature>
<dbReference type="InterPro" id="IPR050600">
    <property type="entry name" value="SETD3_SETD6_MTase"/>
</dbReference>
<feature type="region of interest" description="Disordered" evidence="1">
    <location>
        <begin position="1"/>
        <end position="64"/>
    </location>
</feature>
<dbReference type="GO" id="GO:0005634">
    <property type="term" value="C:nucleus"/>
    <property type="evidence" value="ECO:0007669"/>
    <property type="project" value="TreeGrafter"/>
</dbReference>